<comment type="subcellular location">
    <subcellularLocation>
        <location evidence="1">Cell membrane</location>
        <topology evidence="1">Multi-pass membrane protein</topology>
    </subcellularLocation>
</comment>
<dbReference type="Pfam" id="PF03626">
    <property type="entry name" value="COX4_pro"/>
    <property type="match status" value="1"/>
</dbReference>
<dbReference type="GO" id="GO:0005886">
    <property type="term" value="C:plasma membrane"/>
    <property type="evidence" value="ECO:0007669"/>
    <property type="project" value="UniProtKB-SubCell"/>
</dbReference>
<accession>A0A556MZW2</accession>
<sequence length="122" mass="14091">MERDDIIEYSLDAHHSEEQGKKIRRKIWLVTAILTLITAFEVGVGMTVHQDSSMWWIVKLLFIGLTLLKAGYIVLVFMHLGDERKVLKYCILVPYFIFVIYLIFIALTEANAVHTAWETYGG</sequence>
<dbReference type="AlphaFoldDB" id="A0A556MZW2"/>
<keyword evidence="4 6" id="KW-1133">Transmembrane helix</keyword>
<dbReference type="OrthoDB" id="981917at2"/>
<organism evidence="7 8">
    <name type="scientific">Fluviicola chungangensis</name>
    <dbReference type="NCBI Taxonomy" id="2597671"/>
    <lineage>
        <taxon>Bacteria</taxon>
        <taxon>Pseudomonadati</taxon>
        <taxon>Bacteroidota</taxon>
        <taxon>Flavobacteriia</taxon>
        <taxon>Flavobacteriales</taxon>
        <taxon>Crocinitomicaceae</taxon>
        <taxon>Fluviicola</taxon>
    </lineage>
</organism>
<dbReference type="RefSeq" id="WP_144332416.1">
    <property type="nucleotide sequence ID" value="NZ_VLPL01000003.1"/>
</dbReference>
<keyword evidence="3 6" id="KW-0812">Transmembrane</keyword>
<evidence type="ECO:0000256" key="5">
    <source>
        <dbReference type="ARBA" id="ARBA00023136"/>
    </source>
</evidence>
<comment type="caution">
    <text evidence="7">The sequence shown here is derived from an EMBL/GenBank/DDBJ whole genome shotgun (WGS) entry which is preliminary data.</text>
</comment>
<feature type="transmembrane region" description="Helical" evidence="6">
    <location>
        <begin position="54"/>
        <end position="77"/>
    </location>
</feature>
<evidence type="ECO:0000256" key="1">
    <source>
        <dbReference type="ARBA" id="ARBA00004651"/>
    </source>
</evidence>
<keyword evidence="5 6" id="KW-0472">Membrane</keyword>
<dbReference type="Proteomes" id="UP000316008">
    <property type="component" value="Unassembled WGS sequence"/>
</dbReference>
<keyword evidence="8" id="KW-1185">Reference proteome</keyword>
<evidence type="ECO:0000256" key="6">
    <source>
        <dbReference type="SAM" id="Phobius"/>
    </source>
</evidence>
<evidence type="ECO:0000313" key="8">
    <source>
        <dbReference type="Proteomes" id="UP000316008"/>
    </source>
</evidence>
<evidence type="ECO:0000313" key="7">
    <source>
        <dbReference type="EMBL" id="TSJ45460.1"/>
    </source>
</evidence>
<evidence type="ECO:0000256" key="2">
    <source>
        <dbReference type="ARBA" id="ARBA00022475"/>
    </source>
</evidence>
<dbReference type="InterPro" id="IPR005171">
    <property type="entry name" value="Cyt_c_oxidase_su4_prok"/>
</dbReference>
<dbReference type="EMBL" id="VLPL01000003">
    <property type="protein sequence ID" value="TSJ45460.1"/>
    <property type="molecule type" value="Genomic_DNA"/>
</dbReference>
<proteinExistence type="predicted"/>
<name>A0A556MZW2_9FLAO</name>
<evidence type="ECO:0000256" key="4">
    <source>
        <dbReference type="ARBA" id="ARBA00022989"/>
    </source>
</evidence>
<protein>
    <recommendedName>
        <fullName evidence="9">Cytochrome C oxidase subunit IV</fullName>
    </recommendedName>
</protein>
<feature type="transmembrane region" description="Helical" evidence="6">
    <location>
        <begin position="27"/>
        <end position="48"/>
    </location>
</feature>
<feature type="transmembrane region" description="Helical" evidence="6">
    <location>
        <begin position="89"/>
        <end position="107"/>
    </location>
</feature>
<evidence type="ECO:0000256" key="3">
    <source>
        <dbReference type="ARBA" id="ARBA00022692"/>
    </source>
</evidence>
<gene>
    <name evidence="7" type="ORF">FO442_06810</name>
</gene>
<reference evidence="7 8" key="1">
    <citation type="submission" date="2019-07" db="EMBL/GenBank/DDBJ databases">
        <authorList>
            <person name="Huq M.A."/>
        </authorList>
    </citation>
    <scope>NUCLEOTIDE SEQUENCE [LARGE SCALE GENOMIC DNA]</scope>
    <source>
        <strain evidence="7 8">MAH-3</strain>
    </source>
</reference>
<keyword evidence="2" id="KW-1003">Cell membrane</keyword>
<evidence type="ECO:0008006" key="9">
    <source>
        <dbReference type="Google" id="ProtNLM"/>
    </source>
</evidence>